<evidence type="ECO:0000313" key="5">
    <source>
        <dbReference type="Proteomes" id="UP000192527"/>
    </source>
</evidence>
<dbReference type="STRING" id="402384.HM131_14185"/>
<protein>
    <recommendedName>
        <fullName evidence="3">Methyltransferase domain-containing protein</fullName>
    </recommendedName>
</protein>
<dbReference type="SUPFAM" id="SSF53335">
    <property type="entry name" value="S-adenosyl-L-methionine-dependent methyltransferases"/>
    <property type="match status" value="1"/>
</dbReference>
<dbReference type="Gene3D" id="3.40.50.150">
    <property type="entry name" value="Vaccinia Virus protein VP39"/>
    <property type="match status" value="1"/>
</dbReference>
<organism evidence="4 5">
    <name type="scientific">Halobacillus mangrovi</name>
    <dbReference type="NCBI Taxonomy" id="402384"/>
    <lineage>
        <taxon>Bacteria</taxon>
        <taxon>Bacillati</taxon>
        <taxon>Bacillota</taxon>
        <taxon>Bacilli</taxon>
        <taxon>Bacillales</taxon>
        <taxon>Bacillaceae</taxon>
        <taxon>Halobacillus</taxon>
    </lineage>
</organism>
<keyword evidence="5" id="KW-1185">Reference proteome</keyword>
<name>A0A1W5ZXF2_9BACI</name>
<dbReference type="RefSeq" id="WP_085030388.1">
    <property type="nucleotide sequence ID" value="NZ_CP020772.1"/>
</dbReference>
<dbReference type="Proteomes" id="UP000192527">
    <property type="component" value="Chromosome"/>
</dbReference>
<dbReference type="PANTHER" id="PTHR43861">
    <property type="entry name" value="TRANS-ACONITATE 2-METHYLTRANSFERASE-RELATED"/>
    <property type="match status" value="1"/>
</dbReference>
<dbReference type="PANTHER" id="PTHR43861:SF1">
    <property type="entry name" value="TRANS-ACONITATE 2-METHYLTRANSFERASE"/>
    <property type="match status" value="1"/>
</dbReference>
<keyword evidence="2" id="KW-0808">Transferase</keyword>
<sequence length="257" mass="29190">MSRYSFGDTNEASERLHIIDKMFGPSSRKFIKEAGKSRVPLALDLGCGPGNTTRMIAEELHPDEVVGIDISSSHLSRANTLKNITFIQHDVTQPPFPTDAPTLIYARYLLTHLPDVKRVVENWVEELQSGGQILLEENLWIDSNHPVIIQYLEIVADLIKHNGGDLYSGRQFHGLSEIPNIEITHHDVEKVSPPVELVAQSFCLNFRIWKQHPFITERYEPGFLNEMAEQLQSLQREPGDTVIEWGMSQLAIEKVEK</sequence>
<accession>A0A1W5ZXF2</accession>
<dbReference type="GO" id="GO:0008168">
    <property type="term" value="F:methyltransferase activity"/>
    <property type="evidence" value="ECO:0007669"/>
    <property type="project" value="UniProtKB-KW"/>
</dbReference>
<evidence type="ECO:0000256" key="2">
    <source>
        <dbReference type="ARBA" id="ARBA00022679"/>
    </source>
</evidence>
<dbReference type="AlphaFoldDB" id="A0A1W5ZXF2"/>
<reference evidence="4 5" key="1">
    <citation type="submission" date="2017-04" db="EMBL/GenBank/DDBJ databases">
        <title>The whole genome sequencing and assembly of Halobacillus mangrovi strain.</title>
        <authorList>
            <person name="Lee S.-J."/>
            <person name="Park M.-K."/>
            <person name="Kim J.-Y."/>
            <person name="Lee Y.-J."/>
            <person name="Yi H."/>
            <person name="Bahn Y.-S."/>
            <person name="Kim J.F."/>
            <person name="Lee D.-W."/>
        </authorList>
    </citation>
    <scope>NUCLEOTIDE SEQUENCE [LARGE SCALE GENOMIC DNA]</scope>
    <source>
        <strain evidence="4 5">KTB 131</strain>
    </source>
</reference>
<keyword evidence="1" id="KW-0489">Methyltransferase</keyword>
<dbReference type="KEGG" id="hmn:HM131_14185"/>
<dbReference type="EMBL" id="CP020772">
    <property type="protein sequence ID" value="ARI77927.1"/>
    <property type="molecule type" value="Genomic_DNA"/>
</dbReference>
<gene>
    <name evidence="4" type="ORF">HM131_14185</name>
</gene>
<feature type="domain" description="Methyltransferase" evidence="3">
    <location>
        <begin position="43"/>
        <end position="131"/>
    </location>
</feature>
<dbReference type="InterPro" id="IPR029063">
    <property type="entry name" value="SAM-dependent_MTases_sf"/>
</dbReference>
<dbReference type="InterPro" id="IPR041698">
    <property type="entry name" value="Methyltransf_25"/>
</dbReference>
<dbReference type="GO" id="GO:0032259">
    <property type="term" value="P:methylation"/>
    <property type="evidence" value="ECO:0007669"/>
    <property type="project" value="UniProtKB-KW"/>
</dbReference>
<proteinExistence type="predicted"/>
<dbReference type="Pfam" id="PF13649">
    <property type="entry name" value="Methyltransf_25"/>
    <property type="match status" value="1"/>
</dbReference>
<evidence type="ECO:0000256" key="1">
    <source>
        <dbReference type="ARBA" id="ARBA00022603"/>
    </source>
</evidence>
<evidence type="ECO:0000259" key="3">
    <source>
        <dbReference type="Pfam" id="PF13649"/>
    </source>
</evidence>
<evidence type="ECO:0000313" key="4">
    <source>
        <dbReference type="EMBL" id="ARI77927.1"/>
    </source>
</evidence>
<dbReference type="CDD" id="cd02440">
    <property type="entry name" value="AdoMet_MTases"/>
    <property type="match status" value="1"/>
</dbReference>
<dbReference type="OrthoDB" id="9791837at2"/>